<keyword evidence="1" id="KW-0812">Transmembrane</keyword>
<feature type="transmembrane region" description="Helical" evidence="1">
    <location>
        <begin position="76"/>
        <end position="96"/>
    </location>
</feature>
<gene>
    <name evidence="2" type="ORF">AKO1_013169</name>
</gene>
<feature type="transmembrane region" description="Helical" evidence="1">
    <location>
        <begin position="409"/>
        <end position="430"/>
    </location>
</feature>
<feature type="transmembrane region" description="Helical" evidence="1">
    <location>
        <begin position="246"/>
        <end position="268"/>
    </location>
</feature>
<comment type="caution">
    <text evidence="2">The sequence shown here is derived from an EMBL/GenBank/DDBJ whole genome shotgun (WGS) entry which is preliminary data.</text>
</comment>
<keyword evidence="1" id="KW-0472">Membrane</keyword>
<keyword evidence="1" id="KW-1133">Transmembrane helix</keyword>
<accession>A0AAW2YYI4</accession>
<sequence length="501" mass="57618">MLAIVVINEQYHKTRKLQRIIQNKLEPPPTSNIIELNNKPRGKFRALLKDYSQYHLYLSFFFLGERTHYSRIRRLTICYAAVITCLAANGLCYGEGKASNLIKWIISSLVCNVVQAPFIGSFRWSFSSTAPKGHSNDKEYISSKDGEVIGEKIEIIEEKEVTTPNQITKEIMIVIEADADSSEDIKDGTSTSECGSLDDLEAAIVRKPLTFRQKCEKVSEFILDVCDDLAESFVQKFENTEPTWEMAFTFLTSSIIYFTVLIALLYMLPLNFSYVTINHQCVIFVLFVGFYFGHLEFLYLKLRVKKYKEGYMKDWRVGKTTIIVSVVALFILAGLVTGIWVLDHAIPVLVPYNHPLHAYIFTLSFTVSLLFAMRFVGLCLAIRMPGLKRDEPTQILEQPKYTFSSRMMYVHYMLMALFIIIIISVVFLYGAHFHSRGLQWSWLTTSFMGLAFYIFIRLPLTHIFTYVLYGAFVKTMEIALFPENERECDVIEKENQCKAST</sequence>
<name>A0AAW2YYI4_9EUKA</name>
<evidence type="ECO:0000313" key="2">
    <source>
        <dbReference type="EMBL" id="KAL0481981.1"/>
    </source>
</evidence>
<feature type="transmembrane region" description="Helical" evidence="1">
    <location>
        <begin position="102"/>
        <end position="122"/>
    </location>
</feature>
<keyword evidence="3" id="KW-1185">Reference proteome</keyword>
<feature type="transmembrane region" description="Helical" evidence="1">
    <location>
        <begin position="358"/>
        <end position="382"/>
    </location>
</feature>
<dbReference type="EMBL" id="JAOPGA020000802">
    <property type="protein sequence ID" value="KAL0481981.1"/>
    <property type="molecule type" value="Genomic_DNA"/>
</dbReference>
<reference evidence="2 3" key="1">
    <citation type="submission" date="2024-03" db="EMBL/GenBank/DDBJ databases">
        <title>The Acrasis kona genome and developmental transcriptomes reveal deep origins of eukaryotic multicellular pathways.</title>
        <authorList>
            <person name="Sheikh S."/>
            <person name="Fu C.-J."/>
            <person name="Brown M.W."/>
            <person name="Baldauf S.L."/>
        </authorList>
    </citation>
    <scope>NUCLEOTIDE SEQUENCE [LARGE SCALE GENOMIC DNA]</scope>
    <source>
        <strain evidence="2 3">ATCC MYA-3509</strain>
    </source>
</reference>
<dbReference type="AlphaFoldDB" id="A0AAW2YYI4"/>
<dbReference type="Proteomes" id="UP001431209">
    <property type="component" value="Unassembled WGS sequence"/>
</dbReference>
<organism evidence="2 3">
    <name type="scientific">Acrasis kona</name>
    <dbReference type="NCBI Taxonomy" id="1008807"/>
    <lineage>
        <taxon>Eukaryota</taxon>
        <taxon>Discoba</taxon>
        <taxon>Heterolobosea</taxon>
        <taxon>Tetramitia</taxon>
        <taxon>Eutetramitia</taxon>
        <taxon>Acrasidae</taxon>
        <taxon>Acrasis</taxon>
    </lineage>
</organism>
<feature type="transmembrane region" description="Helical" evidence="1">
    <location>
        <begin position="450"/>
        <end position="472"/>
    </location>
</feature>
<feature type="transmembrane region" description="Helical" evidence="1">
    <location>
        <begin position="274"/>
        <end position="300"/>
    </location>
</feature>
<feature type="transmembrane region" description="Helical" evidence="1">
    <location>
        <begin position="321"/>
        <end position="342"/>
    </location>
</feature>
<protein>
    <submittedName>
        <fullName evidence="2">Uncharacterized protein</fullName>
    </submittedName>
</protein>
<evidence type="ECO:0000256" key="1">
    <source>
        <dbReference type="SAM" id="Phobius"/>
    </source>
</evidence>
<proteinExistence type="predicted"/>
<evidence type="ECO:0000313" key="3">
    <source>
        <dbReference type="Proteomes" id="UP001431209"/>
    </source>
</evidence>